<sequence>MQELKPLYNQIDEAFATSEFDKQPFKFLPDGVIDSLIIQANIVWAFKPKKNEEDFSKAWELADSIVKNGLKKVFATAVMIGLTGDDLRRGMQKLKDAGISDSTLPAKQGDFSQEGMISSPPRTEDEISTESFEGTHDDKIIGNKDADNQKALFDYWKGLEEDDTDEWLFLSPVFSTSSFVHNFDQFCIMPFTEKHSECDSGAFGQVTKYKIHKSHLINPGDPKFECPEFVAAKELAVKNKEDRQNILNTWGKEAKALQKMNALKQSHIVGFYTAFLRGIPGAQDHYLMLEWASGGNLRNFWKNFKRPALTSELVRATVYQILGLVKAINKAHYPESGPNFRHGDLKPENILWFKDDSGHGIGTFKIGDWGLAKQHFRVTEMRSRRTTTKWGTRRYEPPEEADSQGANLLTSDQSGKRRSRLYDIWALGCITLEFLIWLMYGVEELDRFNKGLEVSNSDNSRFYLIKPVTGGRPDVKVHDVAVEWMKHMGKDPICKPGRTALGNLLELVETRLLVVQLPERLGTSISFSRDAEPPENDIQIINNSSILMEAHSNASPSGSHDLPTIVVDDPEPNKVPPRSNTPTEPRPRAPGRERARAGELLDQMLIMSGEDEEESYWFTGDPNPPRGPNVDEIRQRLEYLPIGSLSLGGTERPFFIERQGIQFDTMDSDLDLGLDIGTNEDIQIGYPSLTEAGSEAYFEILRRWLELCDRDHKDTTCRPGPQISNQKMIANSTLPSNLPTRVIRVGKKGDDKVYLHETSPGDNGEWIALSHQWGTGEKFCTTTKTLDAHINGMDFGSLPETFKHAIVVTRALGRQYLWIDSLCIVQGDDGDFSQEAKRMEQVYKGAYCVLASSRPPGHYAGFLQARKQRNTVALQQNGKSVPFYICEAIDDFSHHVLGGALNKRGWVLQEHALARRTIYFTDHQTYFECGDGVRCETMTKMKNEVATFLGDPNFPEIIMRASQGEIILRYQDLYKKYSRLGLSHLWDRTMAIDGLQTQILKALNAKGGYGILDKGKTSGGLLRRSLLWRRDDDTPAMSTISLPKHHPIAKVPSWSWMAYAGSIDYISPPFGGVNWEKMQSPWSSNMSDSGSEFRTDNTGGNIALVAEAREYDAHVAIRDGDGDIVLDNPRGPQQRATECVVLGVKKGMADLKKRTHYLLVVMATSKLDRNGLKVYERVGAGYLPGNCIGPTGHMISIH</sequence>
<gene>
    <name evidence="1" type="ORF">NUW58_g989</name>
</gene>
<protein>
    <submittedName>
        <fullName evidence="1">Uncharacterized protein</fullName>
    </submittedName>
</protein>
<comment type="caution">
    <text evidence="1">The sequence shown here is derived from an EMBL/GenBank/DDBJ whole genome shotgun (WGS) entry which is preliminary data.</text>
</comment>
<keyword evidence="2" id="KW-1185">Reference proteome</keyword>
<proteinExistence type="predicted"/>
<accession>A0ACC1PNR7</accession>
<name>A0ACC1PNR7_9PEZI</name>
<evidence type="ECO:0000313" key="2">
    <source>
        <dbReference type="Proteomes" id="UP001143856"/>
    </source>
</evidence>
<evidence type="ECO:0000313" key="1">
    <source>
        <dbReference type="EMBL" id="KAJ2996358.1"/>
    </source>
</evidence>
<dbReference type="Proteomes" id="UP001143856">
    <property type="component" value="Unassembled WGS sequence"/>
</dbReference>
<reference evidence="1" key="1">
    <citation type="submission" date="2022-10" db="EMBL/GenBank/DDBJ databases">
        <title>Genome Sequence of Xylaria curta.</title>
        <authorList>
            <person name="Buettner E."/>
        </authorList>
    </citation>
    <scope>NUCLEOTIDE SEQUENCE</scope>
    <source>
        <strain evidence="1">Babe10</strain>
    </source>
</reference>
<dbReference type="EMBL" id="JAPDGR010000098">
    <property type="protein sequence ID" value="KAJ2996358.1"/>
    <property type="molecule type" value="Genomic_DNA"/>
</dbReference>
<organism evidence="1 2">
    <name type="scientific">Xylaria curta</name>
    <dbReference type="NCBI Taxonomy" id="42375"/>
    <lineage>
        <taxon>Eukaryota</taxon>
        <taxon>Fungi</taxon>
        <taxon>Dikarya</taxon>
        <taxon>Ascomycota</taxon>
        <taxon>Pezizomycotina</taxon>
        <taxon>Sordariomycetes</taxon>
        <taxon>Xylariomycetidae</taxon>
        <taxon>Xylariales</taxon>
        <taxon>Xylariaceae</taxon>
        <taxon>Xylaria</taxon>
    </lineage>
</organism>